<dbReference type="HAMAP" id="MF_01576">
    <property type="entry name" value="THF_DHG_CYH"/>
    <property type="match status" value="1"/>
</dbReference>
<name>A0ABU0NFZ4_9MOLU</name>
<evidence type="ECO:0000256" key="8">
    <source>
        <dbReference type="ARBA" id="ARBA00023102"/>
    </source>
</evidence>
<dbReference type="EMBL" id="JAUSWP010000005">
    <property type="protein sequence ID" value="MDQ0567931.1"/>
    <property type="molecule type" value="Genomic_DNA"/>
</dbReference>
<organism evidence="14 15">
    <name type="scientific">Mycoplasma yeatsii</name>
    <dbReference type="NCBI Taxonomy" id="51365"/>
    <lineage>
        <taxon>Bacteria</taxon>
        <taxon>Bacillati</taxon>
        <taxon>Mycoplasmatota</taxon>
        <taxon>Mollicutes</taxon>
        <taxon>Mycoplasmataceae</taxon>
        <taxon>Mycoplasma</taxon>
    </lineage>
</organism>
<gene>
    <name evidence="11" type="primary">folD</name>
    <name evidence="14" type="ORF">J2Z63_000578</name>
</gene>
<dbReference type="RefSeq" id="WP_307445053.1">
    <property type="nucleotide sequence ID" value="NZ_JAUSWP010000005.1"/>
</dbReference>
<keyword evidence="3 11" id="KW-0028">Amino-acid biosynthesis</keyword>
<dbReference type="Proteomes" id="UP001236620">
    <property type="component" value="Unassembled WGS sequence"/>
</dbReference>
<dbReference type="Pfam" id="PF00763">
    <property type="entry name" value="THF_DHG_CYH"/>
    <property type="match status" value="1"/>
</dbReference>
<dbReference type="InterPro" id="IPR000672">
    <property type="entry name" value="THF_DH/CycHdrlase"/>
</dbReference>
<evidence type="ECO:0000256" key="9">
    <source>
        <dbReference type="ARBA" id="ARBA00023167"/>
    </source>
</evidence>
<evidence type="ECO:0000256" key="1">
    <source>
        <dbReference type="ARBA" id="ARBA00004777"/>
    </source>
</evidence>
<keyword evidence="4 11" id="KW-0658">Purine biosynthesis</keyword>
<evidence type="ECO:0000256" key="10">
    <source>
        <dbReference type="ARBA" id="ARBA00023268"/>
    </source>
</evidence>
<dbReference type="SUPFAM" id="SSF51735">
    <property type="entry name" value="NAD(P)-binding Rossmann-fold domains"/>
    <property type="match status" value="1"/>
</dbReference>
<feature type="domain" description="Tetrahydrofolate dehydrogenase/cyclohydrolase NAD(P)-binding" evidence="13">
    <location>
        <begin position="138"/>
        <end position="281"/>
    </location>
</feature>
<comment type="function">
    <text evidence="11">Catalyzes the oxidation of 5,10-methylenetetrahydrofolate to 5,10-methenyltetrahydrofolate and then the hydrolysis of 5,10-methenyltetrahydrofolate to 10-formyltetrahydrofolate.</text>
</comment>
<keyword evidence="2 11" id="KW-0554">One-carbon metabolism</keyword>
<feature type="binding site" evidence="11">
    <location>
        <position position="230"/>
    </location>
    <ligand>
        <name>NADP(+)</name>
        <dbReference type="ChEBI" id="CHEBI:58349"/>
    </ligand>
</feature>
<comment type="catalytic activity">
    <reaction evidence="11">
        <text>(6R)-5,10-methylene-5,6,7,8-tetrahydrofolate + NADP(+) = (6R)-5,10-methenyltetrahydrofolate + NADPH</text>
        <dbReference type="Rhea" id="RHEA:22812"/>
        <dbReference type="ChEBI" id="CHEBI:15636"/>
        <dbReference type="ChEBI" id="CHEBI:57455"/>
        <dbReference type="ChEBI" id="CHEBI:57783"/>
        <dbReference type="ChEBI" id="CHEBI:58349"/>
        <dbReference type="EC" id="1.5.1.5"/>
    </reaction>
</comment>
<evidence type="ECO:0000259" key="12">
    <source>
        <dbReference type="Pfam" id="PF00763"/>
    </source>
</evidence>
<keyword evidence="6 11" id="KW-0521">NADP</keyword>
<sequence length="286" mass="32026">MIILDGKKVAEQRREVLKEEINKLIINNKRVPKLVVILVGDDESSKVYISHKTRACRLVGIDSETLKLDANISKQELYKIIDKLNNDPTVDGVLLQLPLPDWFDEESYLQAIDVSKDVDGFHYMNQGKMLQNYDTIYPCTPLGVINLLKAYDIEIKHKDITMVGTSNIVGKPLAIMLSNMGATVTMCNKNTVDITKYTKNSDIVISATGQKFIIKKDMIKQDAVVVDVGIIRDTVTNKLVGDVDFENVKDLTSYITPVPGGVGPMTVVTLLENTLKLYKRHEGEEK</sequence>
<comment type="pathway">
    <text evidence="1 11">One-carbon metabolism; tetrahydrofolate interconversion.</text>
</comment>
<evidence type="ECO:0000259" key="13">
    <source>
        <dbReference type="Pfam" id="PF02882"/>
    </source>
</evidence>
<feature type="binding site" evidence="11">
    <location>
        <begin position="164"/>
        <end position="166"/>
    </location>
    <ligand>
        <name>NADP(+)</name>
        <dbReference type="ChEBI" id="CHEBI:58349"/>
    </ligand>
</feature>
<dbReference type="SUPFAM" id="SSF53223">
    <property type="entry name" value="Aminoacid dehydrogenase-like, N-terminal domain"/>
    <property type="match status" value="1"/>
</dbReference>
<evidence type="ECO:0000256" key="11">
    <source>
        <dbReference type="HAMAP-Rule" id="MF_01576"/>
    </source>
</evidence>
<dbReference type="InterPro" id="IPR036291">
    <property type="entry name" value="NAD(P)-bd_dom_sf"/>
</dbReference>
<dbReference type="Pfam" id="PF02882">
    <property type="entry name" value="THF_DHG_CYH_C"/>
    <property type="match status" value="1"/>
</dbReference>
<keyword evidence="10 11" id="KW-0511">Multifunctional enzyme</keyword>
<keyword evidence="8 11" id="KW-0368">Histidine biosynthesis</keyword>
<comment type="subunit">
    <text evidence="11">Homodimer.</text>
</comment>
<evidence type="ECO:0000256" key="2">
    <source>
        <dbReference type="ARBA" id="ARBA00022563"/>
    </source>
</evidence>
<keyword evidence="9 11" id="KW-0486">Methionine biosynthesis</keyword>
<dbReference type="InterPro" id="IPR020631">
    <property type="entry name" value="THF_DH/CycHdrlase_NAD-bd_dom"/>
</dbReference>
<keyword evidence="15" id="KW-1185">Reference proteome</keyword>
<evidence type="ECO:0000256" key="7">
    <source>
        <dbReference type="ARBA" id="ARBA00023002"/>
    </source>
</evidence>
<dbReference type="InterPro" id="IPR046346">
    <property type="entry name" value="Aminoacid_DH-like_N_sf"/>
</dbReference>
<protein>
    <recommendedName>
        <fullName evidence="11">Bifunctional protein FolD</fullName>
    </recommendedName>
    <domain>
        <recommendedName>
            <fullName evidence="11">Methylenetetrahydrofolate dehydrogenase</fullName>
            <ecNumber evidence="11">1.5.1.5</ecNumber>
        </recommendedName>
    </domain>
    <domain>
        <recommendedName>
            <fullName evidence="11">Methenyltetrahydrofolate cyclohydrolase</fullName>
            <ecNumber evidence="11">3.5.4.9</ecNumber>
        </recommendedName>
    </domain>
</protein>
<dbReference type="PROSITE" id="PS00767">
    <property type="entry name" value="THF_DHG_CYH_2"/>
    <property type="match status" value="1"/>
</dbReference>
<evidence type="ECO:0000256" key="3">
    <source>
        <dbReference type="ARBA" id="ARBA00022605"/>
    </source>
</evidence>
<evidence type="ECO:0000256" key="5">
    <source>
        <dbReference type="ARBA" id="ARBA00022801"/>
    </source>
</evidence>
<feature type="domain" description="Tetrahydrofolate dehydrogenase/cyclohydrolase catalytic" evidence="12">
    <location>
        <begin position="4"/>
        <end position="119"/>
    </location>
</feature>
<reference evidence="14" key="1">
    <citation type="submission" date="2023-07" db="EMBL/GenBank/DDBJ databases">
        <title>Genomic Encyclopedia of Type Strains, Phase IV (KMG-IV): sequencing the most valuable type-strain genomes for metagenomic binning, comparative biology and taxonomic classification.</title>
        <authorList>
            <person name="Goeker M."/>
        </authorList>
    </citation>
    <scope>NUCLEOTIDE SEQUENCE [LARGE SCALE GENOMIC DNA]</scope>
    <source>
        <strain evidence="14">DSM 22019</strain>
    </source>
</reference>
<dbReference type="EC" id="3.5.4.9" evidence="11"/>
<dbReference type="GO" id="GO:0004477">
    <property type="term" value="F:methenyltetrahydrofolate cyclohydrolase activity"/>
    <property type="evidence" value="ECO:0007669"/>
    <property type="project" value="UniProtKB-EC"/>
</dbReference>
<keyword evidence="5 11" id="KW-0378">Hydrolase</keyword>
<dbReference type="InterPro" id="IPR020630">
    <property type="entry name" value="THF_DH/CycHdrlase_cat_dom"/>
</dbReference>
<dbReference type="InterPro" id="IPR020867">
    <property type="entry name" value="THF_DH/CycHdrlase_CS"/>
</dbReference>
<evidence type="ECO:0000256" key="6">
    <source>
        <dbReference type="ARBA" id="ARBA00022857"/>
    </source>
</evidence>
<dbReference type="Gene3D" id="3.40.50.720">
    <property type="entry name" value="NAD(P)-binding Rossmann-like Domain"/>
    <property type="match status" value="1"/>
</dbReference>
<dbReference type="GO" id="GO:0004488">
    <property type="term" value="F:methylenetetrahydrofolate dehydrogenase (NADP+) activity"/>
    <property type="evidence" value="ECO:0007669"/>
    <property type="project" value="UniProtKB-EC"/>
</dbReference>
<dbReference type="CDD" id="cd01080">
    <property type="entry name" value="NAD_bind_m-THF_DH_Cyclohyd"/>
    <property type="match status" value="1"/>
</dbReference>
<evidence type="ECO:0000313" key="14">
    <source>
        <dbReference type="EMBL" id="MDQ0567931.1"/>
    </source>
</evidence>
<proteinExistence type="inferred from homology"/>
<dbReference type="PANTHER" id="PTHR48099:SF5">
    <property type="entry name" value="C-1-TETRAHYDROFOLATE SYNTHASE, CYTOPLASMIC"/>
    <property type="match status" value="1"/>
</dbReference>
<accession>A0ABU0NFZ4</accession>
<dbReference type="PRINTS" id="PR00085">
    <property type="entry name" value="THFDHDRGNASE"/>
</dbReference>
<comment type="caution">
    <text evidence="14">The sequence shown here is derived from an EMBL/GenBank/DDBJ whole genome shotgun (WGS) entry which is preliminary data.</text>
</comment>
<comment type="catalytic activity">
    <reaction evidence="11">
        <text>(6R)-5,10-methenyltetrahydrofolate + H2O = (6R)-10-formyltetrahydrofolate + H(+)</text>
        <dbReference type="Rhea" id="RHEA:23700"/>
        <dbReference type="ChEBI" id="CHEBI:15377"/>
        <dbReference type="ChEBI" id="CHEBI:15378"/>
        <dbReference type="ChEBI" id="CHEBI:57455"/>
        <dbReference type="ChEBI" id="CHEBI:195366"/>
        <dbReference type="EC" id="3.5.4.9"/>
    </reaction>
</comment>
<evidence type="ECO:0000256" key="4">
    <source>
        <dbReference type="ARBA" id="ARBA00022755"/>
    </source>
</evidence>
<dbReference type="Gene3D" id="3.40.50.10860">
    <property type="entry name" value="Leucine Dehydrogenase, chain A, domain 1"/>
    <property type="match status" value="1"/>
</dbReference>
<comment type="similarity">
    <text evidence="11">Belongs to the tetrahydrofolate dehydrogenase/cyclohydrolase family.</text>
</comment>
<evidence type="ECO:0000313" key="15">
    <source>
        <dbReference type="Proteomes" id="UP001236620"/>
    </source>
</evidence>
<comment type="caution">
    <text evidence="11">Lacks conserved residue(s) required for the propagation of feature annotation.</text>
</comment>
<keyword evidence="7 11" id="KW-0560">Oxidoreductase</keyword>
<dbReference type="PANTHER" id="PTHR48099">
    <property type="entry name" value="C-1-TETRAHYDROFOLATE SYNTHASE, CYTOPLASMIC-RELATED"/>
    <property type="match status" value="1"/>
</dbReference>
<dbReference type="EC" id="1.5.1.5" evidence="11"/>